<keyword evidence="3" id="KW-1185">Reference proteome</keyword>
<organism evidence="2 3">
    <name type="scientific">Massariosphaeria phaeospora</name>
    <dbReference type="NCBI Taxonomy" id="100035"/>
    <lineage>
        <taxon>Eukaryota</taxon>
        <taxon>Fungi</taxon>
        <taxon>Dikarya</taxon>
        <taxon>Ascomycota</taxon>
        <taxon>Pezizomycotina</taxon>
        <taxon>Dothideomycetes</taxon>
        <taxon>Pleosporomycetidae</taxon>
        <taxon>Pleosporales</taxon>
        <taxon>Pleosporales incertae sedis</taxon>
        <taxon>Massariosphaeria</taxon>
    </lineage>
</organism>
<dbReference type="Proteomes" id="UP000481861">
    <property type="component" value="Unassembled WGS sequence"/>
</dbReference>
<gene>
    <name evidence="2" type="ORF">BDV95DRAFT_580583</name>
</gene>
<feature type="region of interest" description="Disordered" evidence="1">
    <location>
        <begin position="1"/>
        <end position="26"/>
    </location>
</feature>
<accession>A0A7C8M5B3</accession>
<sequence length="56" mass="6211">MSCLVPSTHRRHHTTPKAHAPRRHASSFPLLRLKINATNKQCVPPSPVLSSSRCSI</sequence>
<proteinExistence type="predicted"/>
<feature type="compositionally biased region" description="Basic residues" evidence="1">
    <location>
        <begin position="8"/>
        <end position="25"/>
    </location>
</feature>
<evidence type="ECO:0000256" key="1">
    <source>
        <dbReference type="SAM" id="MobiDB-lite"/>
    </source>
</evidence>
<dbReference type="AlphaFoldDB" id="A0A7C8M5B3"/>
<reference evidence="2 3" key="1">
    <citation type="submission" date="2020-01" db="EMBL/GenBank/DDBJ databases">
        <authorList>
            <consortium name="DOE Joint Genome Institute"/>
            <person name="Haridas S."/>
            <person name="Albert R."/>
            <person name="Binder M."/>
            <person name="Bloem J."/>
            <person name="Labutti K."/>
            <person name="Salamov A."/>
            <person name="Andreopoulos B."/>
            <person name="Baker S.E."/>
            <person name="Barry K."/>
            <person name="Bills G."/>
            <person name="Bluhm B.H."/>
            <person name="Cannon C."/>
            <person name="Castanera R."/>
            <person name="Culley D.E."/>
            <person name="Daum C."/>
            <person name="Ezra D."/>
            <person name="Gonzalez J.B."/>
            <person name="Henrissat B."/>
            <person name="Kuo A."/>
            <person name="Liang C."/>
            <person name="Lipzen A."/>
            <person name="Lutzoni F."/>
            <person name="Magnuson J."/>
            <person name="Mondo S."/>
            <person name="Nolan M."/>
            <person name="Ohm R."/>
            <person name="Pangilinan J."/>
            <person name="Park H.-J.H."/>
            <person name="Ramirez L."/>
            <person name="Alfaro M."/>
            <person name="Sun H."/>
            <person name="Tritt A."/>
            <person name="Yoshinaga Y."/>
            <person name="Zwiers L.-H.L."/>
            <person name="Turgeon B.G."/>
            <person name="Goodwin S.B."/>
            <person name="Spatafora J.W."/>
            <person name="Crous P.W."/>
            <person name="Grigoriev I.V."/>
        </authorList>
    </citation>
    <scope>NUCLEOTIDE SEQUENCE [LARGE SCALE GENOMIC DNA]</scope>
    <source>
        <strain evidence="2 3">CBS 611.86</strain>
    </source>
</reference>
<protein>
    <submittedName>
        <fullName evidence="2">Uncharacterized protein</fullName>
    </submittedName>
</protein>
<dbReference type="EMBL" id="JAADJZ010000020">
    <property type="protein sequence ID" value="KAF2868241.1"/>
    <property type="molecule type" value="Genomic_DNA"/>
</dbReference>
<name>A0A7C8M5B3_9PLEO</name>
<evidence type="ECO:0000313" key="2">
    <source>
        <dbReference type="EMBL" id="KAF2868241.1"/>
    </source>
</evidence>
<comment type="caution">
    <text evidence="2">The sequence shown here is derived from an EMBL/GenBank/DDBJ whole genome shotgun (WGS) entry which is preliminary data.</text>
</comment>
<evidence type="ECO:0000313" key="3">
    <source>
        <dbReference type="Proteomes" id="UP000481861"/>
    </source>
</evidence>